<evidence type="ECO:0000313" key="2">
    <source>
        <dbReference type="EMBL" id="OAT32492.1"/>
    </source>
</evidence>
<comment type="caution">
    <text evidence="2">The sequence shown here is derived from an EMBL/GenBank/DDBJ whole genome shotgun (WGS) entry which is preliminary data.</text>
</comment>
<feature type="domain" description="Novel toxin 17" evidence="1">
    <location>
        <begin position="82"/>
        <end position="175"/>
    </location>
</feature>
<sequence>MESPGNTKSWAEVEKAYDDAMQLHGIVSIIAGYKVAGDEAAQGGKGSVKPEAAKGTTAGNKISYVEEPPFNPAGTGGAAQPWSTKGRIKYVELPTSGKIRYVPPEDYSASQPLPRGPNNGYFDKFGNEWVKGPSRTAGQAFEWDVQLSRTGKAQLGWATRDGSHLNISLDGKITHK</sequence>
<dbReference type="InterPro" id="IPR029117">
    <property type="entry name" value="Ntox17"/>
</dbReference>
<evidence type="ECO:0000313" key="3">
    <source>
        <dbReference type="Proteomes" id="UP000078407"/>
    </source>
</evidence>
<protein>
    <recommendedName>
        <fullName evidence="1">Novel toxin 17 domain-containing protein</fullName>
    </recommendedName>
</protein>
<organism evidence="2 3">
    <name type="scientific">Buttiauxella ferragutiae ATCC 51602</name>
    <dbReference type="NCBI Taxonomy" id="1354252"/>
    <lineage>
        <taxon>Bacteria</taxon>
        <taxon>Pseudomonadati</taxon>
        <taxon>Pseudomonadota</taxon>
        <taxon>Gammaproteobacteria</taxon>
        <taxon>Enterobacterales</taxon>
        <taxon>Enterobacteriaceae</taxon>
        <taxon>Buttiauxella</taxon>
    </lineage>
</organism>
<name>A0ABX2WD03_9ENTR</name>
<dbReference type="Proteomes" id="UP000078407">
    <property type="component" value="Unassembled WGS sequence"/>
</dbReference>
<proteinExistence type="predicted"/>
<dbReference type="EMBL" id="LXEQ01000007">
    <property type="protein sequence ID" value="OAT32492.1"/>
    <property type="molecule type" value="Genomic_DNA"/>
</dbReference>
<reference evidence="2 3" key="1">
    <citation type="submission" date="2016-04" db="EMBL/GenBank/DDBJ databases">
        <title>ATOL: Assembling a taxonomically balanced genome-scale reconstruction of the evolutionary history of the Enterobacteriaceae.</title>
        <authorList>
            <person name="Plunkett G.III."/>
            <person name="Neeno-Eckwall E.C."/>
            <person name="Glasner J.D."/>
            <person name="Perna N.T."/>
        </authorList>
    </citation>
    <scope>NUCLEOTIDE SEQUENCE [LARGE SCALE GENOMIC DNA]</scope>
    <source>
        <strain evidence="2 3">ATCC 51602</strain>
    </source>
</reference>
<keyword evidence="3" id="KW-1185">Reference proteome</keyword>
<accession>A0ABX2WD03</accession>
<evidence type="ECO:0000259" key="1">
    <source>
        <dbReference type="Pfam" id="PF15524"/>
    </source>
</evidence>
<dbReference type="Pfam" id="PF15524">
    <property type="entry name" value="Ntox17"/>
    <property type="match status" value="1"/>
</dbReference>
<gene>
    <name evidence="2" type="ORF">M976_00549</name>
</gene>